<dbReference type="InterPro" id="IPR004358">
    <property type="entry name" value="Sig_transdc_His_kin-like_C"/>
</dbReference>
<dbReference type="RefSeq" id="WP_237230588.1">
    <property type="nucleotide sequence ID" value="NZ_JAKKDV010000001.1"/>
</dbReference>
<dbReference type="SUPFAM" id="SSF55785">
    <property type="entry name" value="PYP-like sensor domain (PAS domain)"/>
    <property type="match status" value="2"/>
</dbReference>
<evidence type="ECO:0000259" key="6">
    <source>
        <dbReference type="PROSITE" id="PS50109"/>
    </source>
</evidence>
<dbReference type="PROSITE" id="PS50112">
    <property type="entry name" value="PAS"/>
    <property type="match status" value="1"/>
</dbReference>
<dbReference type="CDD" id="cd00075">
    <property type="entry name" value="HATPase"/>
    <property type="match status" value="1"/>
</dbReference>
<evidence type="ECO:0000256" key="5">
    <source>
        <dbReference type="ARBA" id="ARBA00022777"/>
    </source>
</evidence>
<dbReference type="Proteomes" id="UP001200022">
    <property type="component" value="Unassembled WGS sequence"/>
</dbReference>
<reference evidence="9 10" key="1">
    <citation type="submission" date="2022-01" db="EMBL/GenBank/DDBJ databases">
        <title>Draft genome sequence of Sabulilitoribacter multivorans KCTC 32326.</title>
        <authorList>
            <person name="Oh J.-S."/>
        </authorList>
    </citation>
    <scope>NUCLEOTIDE SEQUENCE [LARGE SCALE GENOMIC DNA]</scope>
    <source>
        <strain evidence="9 10">M-M16</strain>
    </source>
</reference>
<dbReference type="Gene3D" id="3.30.450.20">
    <property type="entry name" value="PAS domain"/>
    <property type="match status" value="2"/>
</dbReference>
<dbReference type="SMART" id="SM00091">
    <property type="entry name" value="PAS"/>
    <property type="match status" value="2"/>
</dbReference>
<proteinExistence type="predicted"/>
<feature type="domain" description="PAS" evidence="7">
    <location>
        <begin position="140"/>
        <end position="215"/>
    </location>
</feature>
<dbReference type="SUPFAM" id="SSF47384">
    <property type="entry name" value="Homodimeric domain of signal transducing histidine kinase"/>
    <property type="match status" value="1"/>
</dbReference>
<dbReference type="EMBL" id="JAKKDV010000001">
    <property type="protein sequence ID" value="MCF7559925.1"/>
    <property type="molecule type" value="Genomic_DNA"/>
</dbReference>
<dbReference type="Pfam" id="PF02518">
    <property type="entry name" value="HATPase_c"/>
    <property type="match status" value="1"/>
</dbReference>
<sequence length="494" mass="56330">MEAIKYNLLNSLNEDLIDIITDNSIISVTDALGRIEYANHNFCEIMECDAIRLIGETHELLKSHLHSDKIYKNLWQTIRMGKKWQGILNDTSYTGKPFWLDTTIIPVKNNVENTIKYVALYKNVTKSYLQNNQLKESNIAHSKYRSIYQSINAGIIVVTDDKGNVTEWNKGAESAFGYSKVEILGHPLTVLMSKKFRKKNIKELLKGINKIKRNQKADTIEMYCLRKDGKEFPVEFALSSLSVDNNDFYCAIMLDITKRKGLEDKLKQKTKDLELFLYRSAHDLKAPFSSAEGLINLLKDEEVNERVTSLTKMLDTTIKSGKVLVENITQASVISTKKYVPIKIEFDKIIENVLKVLSGTKDFQLYKISIDIESYHCYNSNPEWLNSIFQNLIQNAIKYSKKPTKTFTPRIDISVKALQDEVVISICDNGQGINKVCIKKIFDLYYRANIEDTPGNGLGLYVVKNIVEDLNGKISVTSEIDKGTCFEIVLPNLL</sequence>
<dbReference type="InterPro" id="IPR005467">
    <property type="entry name" value="His_kinase_dom"/>
</dbReference>
<comment type="catalytic activity">
    <reaction evidence="1">
        <text>ATP + protein L-histidine = ADP + protein N-phospho-L-histidine.</text>
        <dbReference type="EC" id="2.7.13.3"/>
    </reaction>
</comment>
<evidence type="ECO:0000256" key="4">
    <source>
        <dbReference type="ARBA" id="ARBA00022679"/>
    </source>
</evidence>
<dbReference type="InterPro" id="IPR003594">
    <property type="entry name" value="HATPase_dom"/>
</dbReference>
<dbReference type="SMART" id="SM00387">
    <property type="entry name" value="HATPase_c"/>
    <property type="match status" value="1"/>
</dbReference>
<keyword evidence="4" id="KW-0808">Transferase</keyword>
<dbReference type="InterPro" id="IPR052162">
    <property type="entry name" value="Sensor_kinase/Photoreceptor"/>
</dbReference>
<dbReference type="PROSITE" id="PS50113">
    <property type="entry name" value="PAC"/>
    <property type="match status" value="1"/>
</dbReference>
<dbReference type="InterPro" id="IPR000014">
    <property type="entry name" value="PAS"/>
</dbReference>
<evidence type="ECO:0000313" key="9">
    <source>
        <dbReference type="EMBL" id="MCF7559925.1"/>
    </source>
</evidence>
<evidence type="ECO:0000259" key="7">
    <source>
        <dbReference type="PROSITE" id="PS50112"/>
    </source>
</evidence>
<name>A0ABS9IHM5_9FLAO</name>
<feature type="domain" description="PAC" evidence="8">
    <location>
        <begin position="218"/>
        <end position="268"/>
    </location>
</feature>
<accession>A0ABS9IHM5</accession>
<evidence type="ECO:0000259" key="8">
    <source>
        <dbReference type="PROSITE" id="PS50113"/>
    </source>
</evidence>
<dbReference type="PANTHER" id="PTHR43304">
    <property type="entry name" value="PHYTOCHROME-LIKE PROTEIN CPH1"/>
    <property type="match status" value="1"/>
</dbReference>
<dbReference type="PRINTS" id="PR00344">
    <property type="entry name" value="BCTRLSENSOR"/>
</dbReference>
<dbReference type="Pfam" id="PF13426">
    <property type="entry name" value="PAS_9"/>
    <property type="match status" value="2"/>
</dbReference>
<dbReference type="EC" id="2.7.13.3" evidence="2"/>
<gene>
    <name evidence="9" type="ORF">L3X39_04685</name>
</gene>
<dbReference type="InterPro" id="IPR000700">
    <property type="entry name" value="PAS-assoc_C"/>
</dbReference>
<dbReference type="InterPro" id="IPR036097">
    <property type="entry name" value="HisK_dim/P_sf"/>
</dbReference>
<evidence type="ECO:0000313" key="10">
    <source>
        <dbReference type="Proteomes" id="UP001200022"/>
    </source>
</evidence>
<dbReference type="Gene3D" id="3.30.565.10">
    <property type="entry name" value="Histidine kinase-like ATPase, C-terminal domain"/>
    <property type="match status" value="1"/>
</dbReference>
<evidence type="ECO:0000256" key="1">
    <source>
        <dbReference type="ARBA" id="ARBA00000085"/>
    </source>
</evidence>
<comment type="caution">
    <text evidence="9">The sequence shown here is derived from an EMBL/GenBank/DDBJ whole genome shotgun (WGS) entry which is preliminary data.</text>
</comment>
<dbReference type="CDD" id="cd00130">
    <property type="entry name" value="PAS"/>
    <property type="match status" value="2"/>
</dbReference>
<dbReference type="PROSITE" id="PS50109">
    <property type="entry name" value="HIS_KIN"/>
    <property type="match status" value="1"/>
</dbReference>
<dbReference type="SUPFAM" id="SSF55874">
    <property type="entry name" value="ATPase domain of HSP90 chaperone/DNA topoisomerase II/histidine kinase"/>
    <property type="match status" value="1"/>
</dbReference>
<keyword evidence="10" id="KW-1185">Reference proteome</keyword>
<protein>
    <recommendedName>
        <fullName evidence="2">histidine kinase</fullName>
        <ecNumber evidence="2">2.7.13.3</ecNumber>
    </recommendedName>
</protein>
<evidence type="ECO:0000256" key="3">
    <source>
        <dbReference type="ARBA" id="ARBA00022553"/>
    </source>
</evidence>
<keyword evidence="3" id="KW-0597">Phosphoprotein</keyword>
<organism evidence="9 10">
    <name type="scientific">Flaviramulus multivorans</name>
    <dbReference type="NCBI Taxonomy" id="1304750"/>
    <lineage>
        <taxon>Bacteria</taxon>
        <taxon>Pseudomonadati</taxon>
        <taxon>Bacteroidota</taxon>
        <taxon>Flavobacteriia</taxon>
        <taxon>Flavobacteriales</taxon>
        <taxon>Flavobacteriaceae</taxon>
        <taxon>Flaviramulus</taxon>
    </lineage>
</organism>
<evidence type="ECO:0000256" key="2">
    <source>
        <dbReference type="ARBA" id="ARBA00012438"/>
    </source>
</evidence>
<dbReference type="NCBIfam" id="TIGR00229">
    <property type="entry name" value="sensory_box"/>
    <property type="match status" value="2"/>
</dbReference>
<dbReference type="PANTHER" id="PTHR43304:SF1">
    <property type="entry name" value="PAC DOMAIN-CONTAINING PROTEIN"/>
    <property type="match status" value="1"/>
</dbReference>
<dbReference type="InterPro" id="IPR036890">
    <property type="entry name" value="HATPase_C_sf"/>
</dbReference>
<dbReference type="InterPro" id="IPR035965">
    <property type="entry name" value="PAS-like_dom_sf"/>
</dbReference>
<feature type="domain" description="Histidine kinase" evidence="6">
    <location>
        <begin position="279"/>
        <end position="494"/>
    </location>
</feature>
<keyword evidence="5" id="KW-0418">Kinase</keyword>